<dbReference type="InterPro" id="IPR002048">
    <property type="entry name" value="EF_hand_dom"/>
</dbReference>
<gene>
    <name evidence="4" type="ORF">AXG93_4461s1300</name>
    <name evidence="3" type="ORF">Mp_1g00360</name>
</gene>
<reference evidence="4 5" key="1">
    <citation type="submission" date="2016-03" db="EMBL/GenBank/DDBJ databases">
        <title>Mechanisms controlling the formation of the plant cell surface in tip-growing cells are functionally conserved among land plants.</title>
        <authorList>
            <person name="Honkanen S."/>
            <person name="Jones V.A."/>
            <person name="Morieri G."/>
            <person name="Champion C."/>
            <person name="Hetherington A.J."/>
            <person name="Kelly S."/>
            <person name="Saint-Marcoux D."/>
            <person name="Proust H."/>
            <person name="Prescott H."/>
            <person name="Dolan L."/>
        </authorList>
    </citation>
    <scope>NUCLEOTIDE SEQUENCE [LARGE SCALE GENOMIC DNA]</scope>
    <source>
        <strain evidence="5">cv. Tak-1 and cv. Tak-2</strain>
        <tissue evidence="4">Whole gametophyte</tissue>
    </source>
</reference>
<keyword evidence="5" id="KW-1185">Reference proteome</keyword>
<feature type="domain" description="EF-hand" evidence="2">
    <location>
        <begin position="20"/>
        <end position="55"/>
    </location>
</feature>
<evidence type="ECO:0000313" key="6">
    <source>
        <dbReference type="Proteomes" id="UP001162541"/>
    </source>
</evidence>
<dbReference type="InterPro" id="IPR018247">
    <property type="entry name" value="EF_Hand_1_Ca_BS"/>
</dbReference>
<sequence length="341" mass="38037">MAMTGMDGSRIKNFVESDRTFNAYVDTKFNALDTDHDGSLTQSELKPMVQSLGDALGLPPIGSSAETDHIYQEVFSEFSKGAAVSKDVFGRVLKDILLGLADGLERDPISVIQFDGTRLREYASSPQYEVEALSVFTRLDVKQDGRLPASRLLDALPSISVIKGMPPADDPKIRGLVHYALRAARVDSRKNLDQMQFVDTLRKFLLSMADGLKTHPMKVAHSEKLYDGESIKKLLKNEEELRKALDETWRRMPKDNRYKASKDYLRIGVDEMGPAAGLPPVGSVEEVDDVLQQIFEKFNLDDGESISQEDFEKCMMEVLGSLMLQLEGKPISIKSSKIVDE</sequence>
<dbReference type="InterPro" id="IPR011992">
    <property type="entry name" value="EF-hand-dom_pair"/>
</dbReference>
<dbReference type="Gene3D" id="1.10.238.10">
    <property type="entry name" value="EF-hand"/>
    <property type="match status" value="2"/>
</dbReference>
<dbReference type="AlphaFoldDB" id="A0A176WRB5"/>
<dbReference type="PANTHER" id="PTHR34574:SF2">
    <property type="entry name" value="CALCIUM-BINDING EF-HAND FAMILY PROTEIN"/>
    <property type="match status" value="1"/>
</dbReference>
<evidence type="ECO:0000259" key="2">
    <source>
        <dbReference type="PROSITE" id="PS50222"/>
    </source>
</evidence>
<evidence type="ECO:0000313" key="5">
    <source>
        <dbReference type="Proteomes" id="UP000077202"/>
    </source>
</evidence>
<name>A0A176WRB5_MARPO</name>
<proteinExistence type="predicted"/>
<evidence type="ECO:0000313" key="4">
    <source>
        <dbReference type="EMBL" id="OAE35151.1"/>
    </source>
</evidence>
<keyword evidence="1" id="KW-0106">Calcium</keyword>
<reference evidence="6" key="3">
    <citation type="journal article" date="2020" name="Curr. Biol.">
        <title>Chromatin organization in early land plants reveals an ancestral association between H3K27me3, transposons, and constitutive heterochromatin.</title>
        <authorList>
            <person name="Montgomery S.A."/>
            <person name="Tanizawa Y."/>
            <person name="Galik B."/>
            <person name="Wang N."/>
            <person name="Ito T."/>
            <person name="Mochizuki T."/>
            <person name="Akimcheva S."/>
            <person name="Bowman J.L."/>
            <person name="Cognat V."/>
            <person name="Marechal-Drouard L."/>
            <person name="Ekker H."/>
            <person name="Hong S.F."/>
            <person name="Kohchi T."/>
            <person name="Lin S.S."/>
            <person name="Liu L.D."/>
            <person name="Nakamura Y."/>
            <person name="Valeeva L.R."/>
            <person name="Shakirov E.V."/>
            <person name="Shippen D.E."/>
            <person name="Wei W.L."/>
            <person name="Yagura M."/>
            <person name="Yamaoka S."/>
            <person name="Yamato K.T."/>
            <person name="Liu C."/>
            <person name="Berger F."/>
        </authorList>
    </citation>
    <scope>NUCLEOTIDE SEQUENCE [LARGE SCALE GENOMIC DNA]</scope>
    <source>
        <strain evidence="6">Tak-1</strain>
    </source>
</reference>
<dbReference type="SUPFAM" id="SSF47473">
    <property type="entry name" value="EF-hand"/>
    <property type="match status" value="2"/>
</dbReference>
<dbReference type="GO" id="GO:0005509">
    <property type="term" value="F:calcium ion binding"/>
    <property type="evidence" value="ECO:0007669"/>
    <property type="project" value="InterPro"/>
</dbReference>
<feature type="domain" description="EF-hand" evidence="2">
    <location>
        <begin position="286"/>
        <end position="321"/>
    </location>
</feature>
<dbReference type="Proteomes" id="UP001162541">
    <property type="component" value="Chromosome 1"/>
</dbReference>
<dbReference type="PANTHER" id="PTHR34574">
    <property type="entry name" value="CALCIUM-BINDING EF-HAND FAMILY PROTEIN-RELATED"/>
    <property type="match status" value="1"/>
</dbReference>
<reference evidence="3" key="2">
    <citation type="journal article" date="2019" name="Curr. Biol.">
        <title>Chromatin organization in early land plants reveals an ancestral association between H3K27me3, transposons, and constitutive heterochromatin.</title>
        <authorList>
            <person name="Montgomery S.A."/>
            <person name="Tanizawa Y."/>
            <person name="Galik B."/>
            <person name="Wang N."/>
            <person name="Ito T."/>
            <person name="Mochizuki T."/>
            <person name="Akimcheva S."/>
            <person name="Bowman J."/>
            <person name="Cognat V."/>
            <person name="Drouard L."/>
            <person name="Ekker H."/>
            <person name="Houng S."/>
            <person name="Kohchi T."/>
            <person name="Lin S."/>
            <person name="Liu L.D."/>
            <person name="Nakamura Y."/>
            <person name="Valeeva L.R."/>
            <person name="Shakirov E.V."/>
            <person name="Shippen D.E."/>
            <person name="Wei W."/>
            <person name="Yagura M."/>
            <person name="Yamaoka S."/>
            <person name="Yamato K.T."/>
            <person name="Liu C."/>
            <person name="Berger F."/>
        </authorList>
    </citation>
    <scope>NUCLEOTIDE SEQUENCE [LARGE SCALE GENOMIC DNA]</scope>
    <source>
        <strain evidence="3">Tak-1</strain>
    </source>
</reference>
<evidence type="ECO:0000313" key="3">
    <source>
        <dbReference type="EMBL" id="BBM96748.1"/>
    </source>
</evidence>
<dbReference type="PROSITE" id="PS50222">
    <property type="entry name" value="EF_HAND_2"/>
    <property type="match status" value="2"/>
</dbReference>
<dbReference type="EMBL" id="LVLJ01000253">
    <property type="protein sequence ID" value="OAE35151.1"/>
    <property type="molecule type" value="Genomic_DNA"/>
</dbReference>
<dbReference type="PROSITE" id="PS00018">
    <property type="entry name" value="EF_HAND_1"/>
    <property type="match status" value="1"/>
</dbReference>
<dbReference type="EMBL" id="AP019866">
    <property type="protein sequence ID" value="BBM96748.1"/>
    <property type="molecule type" value="Genomic_DNA"/>
</dbReference>
<accession>A0A176WRB5</accession>
<dbReference type="Proteomes" id="UP000077202">
    <property type="component" value="Unassembled WGS sequence"/>
</dbReference>
<evidence type="ECO:0000256" key="1">
    <source>
        <dbReference type="ARBA" id="ARBA00022837"/>
    </source>
</evidence>
<protein>
    <recommendedName>
        <fullName evidence="2">EF-hand domain-containing protein</fullName>
    </recommendedName>
</protein>
<organism evidence="4 5">
    <name type="scientific">Marchantia polymorpha subsp. ruderalis</name>
    <dbReference type="NCBI Taxonomy" id="1480154"/>
    <lineage>
        <taxon>Eukaryota</taxon>
        <taxon>Viridiplantae</taxon>
        <taxon>Streptophyta</taxon>
        <taxon>Embryophyta</taxon>
        <taxon>Marchantiophyta</taxon>
        <taxon>Marchantiopsida</taxon>
        <taxon>Marchantiidae</taxon>
        <taxon>Marchantiales</taxon>
        <taxon>Marchantiaceae</taxon>
        <taxon>Marchantia</taxon>
    </lineage>
</organism>